<keyword evidence="5" id="KW-0539">Nucleus</keyword>
<dbReference type="InterPro" id="IPR005174">
    <property type="entry name" value="KIB1-4_b-propeller"/>
</dbReference>
<dbReference type="GO" id="GO:0003677">
    <property type="term" value="F:DNA binding"/>
    <property type="evidence" value="ECO:0007669"/>
    <property type="project" value="UniProtKB-KW"/>
</dbReference>
<accession>A0AAD8VM45</accession>
<reference evidence="8" key="1">
    <citation type="submission" date="2023-07" db="EMBL/GenBank/DDBJ databases">
        <title>A chromosome-level genome assembly of Lolium multiflorum.</title>
        <authorList>
            <person name="Chen Y."/>
            <person name="Copetti D."/>
            <person name="Kolliker R."/>
            <person name="Studer B."/>
        </authorList>
    </citation>
    <scope>NUCLEOTIDE SEQUENCE</scope>
    <source>
        <strain evidence="8">02402/16</strain>
        <tissue evidence="8">Leaf</tissue>
    </source>
</reference>
<name>A0AAD8VM45_LOLMU</name>
<dbReference type="PANTHER" id="PTHR33165">
    <property type="entry name" value="F-BOX DOMAIN CONTAINING PROTEIN-LIKE-RELATED"/>
    <property type="match status" value="1"/>
</dbReference>
<sequence length="413" mass="46525">MENYSLLMGAAALMKMAVEMAAVSMEKPSGHFPSGSAGTETLSPGSWLRDGGGWKVSVVLTVVVAMMMIHFPFPFPFPFRSASETWKPWQWIKSADNFENGRIVCTNVQLQQRASTVKMETLISFPELGHQKFYLVKSDGDLLLVLLVSVALAGRPLVYRVDTQSRSLHPVSNIGSNAFFVNYIRCISVDTRVYPTLRPGCIYYTDLGYIREYSHDTKAWDEWPLRVDRIGSYGFSVPRVAAASTCLDPSLPACDGCSRGLHVPCPAFYEIRAGGFRLTLGTYNTPELAARAYDAAAWRPATARHELPDVESLEEAEFLAPAPCLVDDEDRRRHRQVQRRIAIAEHDAVDAPGRARPNDVDTDAFFPDLRAQRRFNRRHRPVAEFELENPNTTWTENDPRWDDIWTETTSDDE</sequence>
<evidence type="ECO:0000256" key="4">
    <source>
        <dbReference type="ARBA" id="ARBA00023163"/>
    </source>
</evidence>
<comment type="caution">
    <text evidence="8">The sequence shown here is derived from an EMBL/GenBank/DDBJ whole genome shotgun (WGS) entry which is preliminary data.</text>
</comment>
<feature type="region of interest" description="Disordered" evidence="6">
    <location>
        <begin position="388"/>
        <end position="413"/>
    </location>
</feature>
<feature type="domain" description="KIB1-4 beta-propeller" evidence="7">
    <location>
        <begin position="117"/>
        <end position="218"/>
    </location>
</feature>
<dbReference type="PANTHER" id="PTHR33165:SF30">
    <property type="entry name" value="DUF295 DOMAIN-CONTAINING PROTEIN"/>
    <property type="match status" value="1"/>
</dbReference>
<organism evidence="8 9">
    <name type="scientific">Lolium multiflorum</name>
    <name type="common">Italian ryegrass</name>
    <name type="synonym">Lolium perenne subsp. multiflorum</name>
    <dbReference type="NCBI Taxonomy" id="4521"/>
    <lineage>
        <taxon>Eukaryota</taxon>
        <taxon>Viridiplantae</taxon>
        <taxon>Streptophyta</taxon>
        <taxon>Embryophyta</taxon>
        <taxon>Tracheophyta</taxon>
        <taxon>Spermatophyta</taxon>
        <taxon>Magnoliopsida</taxon>
        <taxon>Liliopsida</taxon>
        <taxon>Poales</taxon>
        <taxon>Poaceae</taxon>
        <taxon>BOP clade</taxon>
        <taxon>Pooideae</taxon>
        <taxon>Poodae</taxon>
        <taxon>Poeae</taxon>
        <taxon>Poeae Chloroplast Group 2 (Poeae type)</taxon>
        <taxon>Loliodinae</taxon>
        <taxon>Loliinae</taxon>
        <taxon>Lolium</taxon>
    </lineage>
</organism>
<dbReference type="Pfam" id="PF03478">
    <property type="entry name" value="Beta-prop_KIB1-4"/>
    <property type="match status" value="1"/>
</dbReference>
<evidence type="ECO:0000256" key="2">
    <source>
        <dbReference type="ARBA" id="ARBA00023015"/>
    </source>
</evidence>
<keyword evidence="2" id="KW-0805">Transcription regulation</keyword>
<dbReference type="Gene3D" id="3.30.730.10">
    <property type="entry name" value="AP2/ERF domain"/>
    <property type="match status" value="1"/>
</dbReference>
<dbReference type="SUPFAM" id="SSF54171">
    <property type="entry name" value="DNA-binding domain"/>
    <property type="match status" value="1"/>
</dbReference>
<comment type="subcellular location">
    <subcellularLocation>
        <location evidence="1">Nucleus</location>
    </subcellularLocation>
</comment>
<evidence type="ECO:0000259" key="7">
    <source>
        <dbReference type="Pfam" id="PF03478"/>
    </source>
</evidence>
<dbReference type="Proteomes" id="UP001231189">
    <property type="component" value="Unassembled WGS sequence"/>
</dbReference>
<evidence type="ECO:0000256" key="1">
    <source>
        <dbReference type="ARBA" id="ARBA00004123"/>
    </source>
</evidence>
<dbReference type="GO" id="GO:0005634">
    <property type="term" value="C:nucleus"/>
    <property type="evidence" value="ECO:0007669"/>
    <property type="project" value="UniProtKB-SubCell"/>
</dbReference>
<dbReference type="AlphaFoldDB" id="A0AAD8VM45"/>
<keyword evidence="3" id="KW-0238">DNA-binding</keyword>
<evidence type="ECO:0000313" key="8">
    <source>
        <dbReference type="EMBL" id="KAK1609755.1"/>
    </source>
</evidence>
<protein>
    <recommendedName>
        <fullName evidence="7">KIB1-4 beta-propeller domain-containing protein</fullName>
    </recommendedName>
</protein>
<dbReference type="GO" id="GO:0003700">
    <property type="term" value="F:DNA-binding transcription factor activity"/>
    <property type="evidence" value="ECO:0007669"/>
    <property type="project" value="InterPro"/>
</dbReference>
<evidence type="ECO:0000256" key="5">
    <source>
        <dbReference type="ARBA" id="ARBA00023242"/>
    </source>
</evidence>
<keyword evidence="9" id="KW-1185">Reference proteome</keyword>
<evidence type="ECO:0000256" key="3">
    <source>
        <dbReference type="ARBA" id="ARBA00023125"/>
    </source>
</evidence>
<dbReference type="InterPro" id="IPR016177">
    <property type="entry name" value="DNA-bd_dom_sf"/>
</dbReference>
<proteinExistence type="predicted"/>
<evidence type="ECO:0000313" key="9">
    <source>
        <dbReference type="Proteomes" id="UP001231189"/>
    </source>
</evidence>
<dbReference type="EMBL" id="JAUUTY010000007">
    <property type="protein sequence ID" value="KAK1609755.1"/>
    <property type="molecule type" value="Genomic_DNA"/>
</dbReference>
<keyword evidence="4" id="KW-0804">Transcription</keyword>
<evidence type="ECO:0000256" key="6">
    <source>
        <dbReference type="SAM" id="MobiDB-lite"/>
    </source>
</evidence>
<gene>
    <name evidence="8" type="ORF">QYE76_033428</name>
</gene>
<dbReference type="InterPro" id="IPR036955">
    <property type="entry name" value="AP2/ERF_dom_sf"/>
</dbReference>